<accession>A0AC35FHI8</accession>
<name>A0AC35FHI8_9BILA</name>
<evidence type="ECO:0000313" key="2">
    <source>
        <dbReference type="WBParaSite" id="PS1159_v2.g1749.t2"/>
    </source>
</evidence>
<organism evidence="1 2">
    <name type="scientific">Panagrolaimus sp. PS1159</name>
    <dbReference type="NCBI Taxonomy" id="55785"/>
    <lineage>
        <taxon>Eukaryota</taxon>
        <taxon>Metazoa</taxon>
        <taxon>Ecdysozoa</taxon>
        <taxon>Nematoda</taxon>
        <taxon>Chromadorea</taxon>
        <taxon>Rhabditida</taxon>
        <taxon>Tylenchina</taxon>
        <taxon>Panagrolaimomorpha</taxon>
        <taxon>Panagrolaimoidea</taxon>
        <taxon>Panagrolaimidae</taxon>
        <taxon>Panagrolaimus</taxon>
    </lineage>
</organism>
<protein>
    <submittedName>
        <fullName evidence="2">EGF-like domain-containing protein</fullName>
    </submittedName>
</protein>
<proteinExistence type="predicted"/>
<sequence>MDLLGRLQRKIFAKDARNRPDAPDAILVDPPSFAVSSIAVNATRPWALPYLFEGDIILTPDQMNNAISYAKQQLAESDGIEIEERPKRTLISNPNLRWNSFPIPFTIARGVNRTAVLAGIKLWQDATCITFQENGNGRNALQYIFGSGCYSNIGMIGGVQQVSIGQGCDYPAIVGHETGHALGFYHEQARFDRDSYVQILTQNIQSGLEAQFTKQSPNSMITFGVPYDYGSVMHYDPYSFSRNNQPTIQTIDFNYQDTIGQRIELSFNDVKKINFAYCNSTCSSRLPCQNGGYTDPKTCNTCRCPSGLTGTYCDTPIRYQNSNCGTLNLNATGTRATLSQSGFGYCNFIIQAPVGQRIAISVDSIRFNGFTPCESSYVEIKYGWDIGNTGARFCSSVRTRQFVSATNTVLVLYRNLGTGSFSITYSAVLVSGSNGGGQTTQPPQTTTTRPWWLTTTRWCGPWGCRGEEGENNTTPSPSNFSTPTPITEAPAQTTEADPIEIPVNPEFSPSETPINPEILTSAPVSPDVTPITPATTEAPFPIVPSTEISPVNEHLESFDIKMTEAKIEAYKMILGIADDFQNSMSDVIEKKRSLLLQKIDELVTKKRSNKKQ</sequence>
<dbReference type="Proteomes" id="UP000887580">
    <property type="component" value="Unplaced"/>
</dbReference>
<dbReference type="WBParaSite" id="PS1159_v2.g1749.t2">
    <property type="protein sequence ID" value="PS1159_v2.g1749.t2"/>
    <property type="gene ID" value="PS1159_v2.g1749"/>
</dbReference>
<evidence type="ECO:0000313" key="1">
    <source>
        <dbReference type="Proteomes" id="UP000887580"/>
    </source>
</evidence>
<reference evidence="2" key="1">
    <citation type="submission" date="2022-11" db="UniProtKB">
        <authorList>
            <consortium name="WormBaseParasite"/>
        </authorList>
    </citation>
    <scope>IDENTIFICATION</scope>
</reference>